<reference evidence="1 2" key="1">
    <citation type="submission" date="2021-04" db="EMBL/GenBank/DDBJ databases">
        <title>Magnetospirillum sulfuroxidans sp. nov., a facultative chemolithoautotrophic sulfur-oxidizing alphaproteobacterium isolated from freshwater sediment and proposals for Paramagetospirillum gen. nov., and Magnetospirillaceae fam. nov.</title>
        <authorList>
            <person name="Koziaeva V."/>
            <person name="Geelhoed J.S."/>
            <person name="Sorokin D.Y."/>
            <person name="Grouzdev D.S."/>
        </authorList>
    </citation>
    <scope>NUCLEOTIDE SEQUENCE [LARGE SCALE GENOMIC DNA]</scope>
    <source>
        <strain evidence="1 2">J10</strain>
    </source>
</reference>
<organism evidence="1 2">
    <name type="scientific">Magnetospirillum sulfuroxidans</name>
    <dbReference type="NCBI Taxonomy" id="611300"/>
    <lineage>
        <taxon>Bacteria</taxon>
        <taxon>Pseudomonadati</taxon>
        <taxon>Pseudomonadota</taxon>
        <taxon>Alphaproteobacteria</taxon>
        <taxon>Rhodospirillales</taxon>
        <taxon>Rhodospirillaceae</taxon>
        <taxon>Magnetospirillum</taxon>
    </lineage>
</organism>
<accession>A0ABS5ICL3</accession>
<dbReference type="Pfam" id="PF03692">
    <property type="entry name" value="CxxCxxCC"/>
    <property type="match status" value="1"/>
</dbReference>
<name>A0ABS5ICL3_9PROT</name>
<comment type="caution">
    <text evidence="1">The sequence shown here is derived from an EMBL/GenBank/DDBJ whole genome shotgun (WGS) entry which is preliminary data.</text>
</comment>
<dbReference type="Proteomes" id="UP000680714">
    <property type="component" value="Unassembled WGS sequence"/>
</dbReference>
<dbReference type="InterPro" id="IPR005358">
    <property type="entry name" value="Puta_zinc/iron-chelating_dom"/>
</dbReference>
<sequence length="246" mass="26891">MSPTNFDPVATLRGQARRPPPPLEQAAFDAAHAAVSQALPQGVEAMMDAVTKAWQRADRIFDSIRQTPAFALGQAPAACRRGCGWCCHQKVGAAAIEILAMSRALATRPAERALLTAWRPDQPCAFLQQGACAVYDIRPLKCRSLWHVDVRHCMTKYAGLPVMAGQTNPAFQLEPKMIYEGALKGLALPLIKAGRDCPGLELMPALQAIIDRPDAAGRWWDGETVFPAAAVLDWFPKVAVKSRRRR</sequence>
<evidence type="ECO:0000313" key="1">
    <source>
        <dbReference type="EMBL" id="MBR9972161.1"/>
    </source>
</evidence>
<protein>
    <submittedName>
        <fullName evidence="1">YkgJ family cysteine cluster protein</fullName>
    </submittedName>
</protein>
<keyword evidence="2" id="KW-1185">Reference proteome</keyword>
<evidence type="ECO:0000313" key="2">
    <source>
        <dbReference type="Proteomes" id="UP000680714"/>
    </source>
</evidence>
<gene>
    <name evidence="1" type="ORF">KEC16_10605</name>
</gene>
<dbReference type="RefSeq" id="WP_211548634.1">
    <property type="nucleotide sequence ID" value="NZ_JAGTUF010000008.1"/>
</dbReference>
<proteinExistence type="predicted"/>
<dbReference type="EMBL" id="JAGTUF010000008">
    <property type="protein sequence ID" value="MBR9972161.1"/>
    <property type="molecule type" value="Genomic_DNA"/>
</dbReference>